<evidence type="ECO:0000313" key="2">
    <source>
        <dbReference type="EMBL" id="KIH91240.1"/>
    </source>
</evidence>
<feature type="compositionally biased region" description="Low complexity" evidence="1">
    <location>
        <begin position="77"/>
        <end position="99"/>
    </location>
</feature>
<accession>A0A0C2IWW4</accession>
<proteinExistence type="predicted"/>
<evidence type="ECO:0000313" key="3">
    <source>
        <dbReference type="Proteomes" id="UP000031575"/>
    </source>
</evidence>
<comment type="caution">
    <text evidence="2">The sequence shown here is derived from an EMBL/GenBank/DDBJ whole genome shotgun (WGS) entry which is preliminary data.</text>
</comment>
<name>A0A0C2IWW4_9PEZI</name>
<dbReference type="VEuPathDB" id="FungiDB:SPBR_02106"/>
<protein>
    <submittedName>
        <fullName evidence="2">Uncharacterized protein</fullName>
    </submittedName>
</protein>
<dbReference type="EMBL" id="AWTV01000007">
    <property type="protein sequence ID" value="KIH91240.1"/>
    <property type="molecule type" value="Genomic_DNA"/>
</dbReference>
<dbReference type="HOGENOM" id="CLU_1788059_0_0_1"/>
<dbReference type="AlphaFoldDB" id="A0A0C2IWW4"/>
<feature type="region of interest" description="Disordered" evidence="1">
    <location>
        <begin position="66"/>
        <end position="145"/>
    </location>
</feature>
<organism evidence="2 3">
    <name type="scientific">Sporothrix brasiliensis 5110</name>
    <dbReference type="NCBI Taxonomy" id="1398154"/>
    <lineage>
        <taxon>Eukaryota</taxon>
        <taxon>Fungi</taxon>
        <taxon>Dikarya</taxon>
        <taxon>Ascomycota</taxon>
        <taxon>Pezizomycotina</taxon>
        <taxon>Sordariomycetes</taxon>
        <taxon>Sordariomycetidae</taxon>
        <taxon>Ophiostomatales</taxon>
        <taxon>Ophiostomataceae</taxon>
        <taxon>Sporothrix</taxon>
    </lineage>
</organism>
<dbReference type="GeneID" id="63675336"/>
<keyword evidence="3" id="KW-1185">Reference proteome</keyword>
<feature type="region of interest" description="Disordered" evidence="1">
    <location>
        <begin position="1"/>
        <end position="27"/>
    </location>
</feature>
<feature type="compositionally biased region" description="Low complexity" evidence="1">
    <location>
        <begin position="111"/>
        <end position="124"/>
    </location>
</feature>
<gene>
    <name evidence="2" type="ORF">SPBR_02106</name>
</gene>
<reference evidence="2 3" key="1">
    <citation type="journal article" date="2014" name="BMC Genomics">
        <title>Comparative genomics of the major fungal agents of human and animal Sporotrichosis: Sporothrix schenckii and Sporothrix brasiliensis.</title>
        <authorList>
            <person name="Teixeira M.M."/>
            <person name="de Almeida L.G."/>
            <person name="Kubitschek-Barreira P."/>
            <person name="Alves F.L."/>
            <person name="Kioshima E.S."/>
            <person name="Abadio A.K."/>
            <person name="Fernandes L."/>
            <person name="Derengowski L.S."/>
            <person name="Ferreira K.S."/>
            <person name="Souza R.C."/>
            <person name="Ruiz J.C."/>
            <person name="de Andrade N.C."/>
            <person name="Paes H.C."/>
            <person name="Nicola A.M."/>
            <person name="Albuquerque P."/>
            <person name="Gerber A.L."/>
            <person name="Martins V.P."/>
            <person name="Peconick L.D."/>
            <person name="Neto A.V."/>
            <person name="Chaucanez C.B."/>
            <person name="Silva P.A."/>
            <person name="Cunha O.L."/>
            <person name="de Oliveira F.F."/>
            <person name="dos Santos T.C."/>
            <person name="Barros A.L."/>
            <person name="Soares M.A."/>
            <person name="de Oliveira L.M."/>
            <person name="Marini M.M."/>
            <person name="Villalobos-Duno H."/>
            <person name="Cunha M.M."/>
            <person name="de Hoog S."/>
            <person name="da Silveira J.F."/>
            <person name="Henrissat B."/>
            <person name="Nino-Vega G.A."/>
            <person name="Cisalpino P.S."/>
            <person name="Mora-Montes H.M."/>
            <person name="Almeida S.R."/>
            <person name="Stajich J.E."/>
            <person name="Lopes-Bezerra L.M."/>
            <person name="Vasconcelos A.T."/>
            <person name="Felipe M.S."/>
        </authorList>
    </citation>
    <scope>NUCLEOTIDE SEQUENCE [LARGE SCALE GENOMIC DNA]</scope>
    <source>
        <strain evidence="2 3">5110</strain>
    </source>
</reference>
<dbReference type="OrthoDB" id="10470425at2759"/>
<evidence type="ECO:0000256" key="1">
    <source>
        <dbReference type="SAM" id="MobiDB-lite"/>
    </source>
</evidence>
<sequence>MARAPKTALPLSGATDARDTPESVDSPHSLTLTATAAAAASAASHMAITDALVQAYLAMVVNDERTGGRSWPTRAIPAQSQTQAHHQPQPQPQEQQELQQVKEVAEPGVETSTAASTSTRTNTRTSDRTGFVKRNGAARKFTANL</sequence>
<dbReference type="RefSeq" id="XP_040619250.1">
    <property type="nucleotide sequence ID" value="XM_040760415.1"/>
</dbReference>
<dbReference type="Proteomes" id="UP000031575">
    <property type="component" value="Unassembled WGS sequence"/>
</dbReference>